<evidence type="ECO:0000256" key="1">
    <source>
        <dbReference type="SAM" id="MobiDB-lite"/>
    </source>
</evidence>
<dbReference type="InterPro" id="IPR025945">
    <property type="entry name" value="DHHW"/>
</dbReference>
<feature type="region of interest" description="Disordered" evidence="1">
    <location>
        <begin position="111"/>
        <end position="163"/>
    </location>
</feature>
<evidence type="ECO:0000313" key="3">
    <source>
        <dbReference type="EMBL" id="MEQ2439747.1"/>
    </source>
</evidence>
<dbReference type="Pfam" id="PF14286">
    <property type="entry name" value="DHHW"/>
    <property type="match status" value="1"/>
</dbReference>
<evidence type="ECO:0000313" key="4">
    <source>
        <dbReference type="Proteomes" id="UP001489509"/>
    </source>
</evidence>
<protein>
    <submittedName>
        <fullName evidence="3">DHHW family protein</fullName>
    </submittedName>
</protein>
<accession>A0ABV1DXG8</accession>
<gene>
    <name evidence="3" type="ORF">WMO26_02780</name>
</gene>
<feature type="compositionally biased region" description="Low complexity" evidence="1">
    <location>
        <begin position="124"/>
        <end position="152"/>
    </location>
</feature>
<keyword evidence="2" id="KW-1133">Transmembrane helix</keyword>
<name>A0ABV1DXG8_9FIRM</name>
<dbReference type="RefSeq" id="WP_349218009.1">
    <property type="nucleotide sequence ID" value="NZ_JBBMFD010000002.1"/>
</dbReference>
<organism evidence="3 4">
    <name type="scientific">Solibaculum intestinale</name>
    <dbReference type="NCBI Taxonomy" id="3133165"/>
    <lineage>
        <taxon>Bacteria</taxon>
        <taxon>Bacillati</taxon>
        <taxon>Bacillota</taxon>
        <taxon>Clostridia</taxon>
        <taxon>Eubacteriales</taxon>
        <taxon>Oscillospiraceae</taxon>
        <taxon>Solibaculum</taxon>
    </lineage>
</organism>
<sequence>MRDLQLEKEARRQRRNLFTSILCLTFVVPLIFLGAVSLVDGKAEVSQDENRELAQWPSFSFSSLFSGEYFQKLDAYYTDQFPFRNMFLSVNKFLNNLYFVPTGDDMTIIKGNQAGIGGDEESKAPSSSQVSSGSDSSSPSEGSSSEPSSSEPDNNTPVDIDGTADAEVKENYTIILKDRIMEQYTVSPTYLPIHAQLVNSIKEQLPECRVFSLTAPTSVEFYSPNQYHTGNKSQLRTLEILKENLSDDVIQVNAYGKLRNHTDEYIYFRSDHHWTQLGAYYAYTAFCESAGFQAHDLSEYQTGRYENFLGTLYRAAKNYPQSDKVRDNPDYLDYYVPLSTHNGEIYGDANYTVQYNIQAVKTGLNNPTYAYDCFCGDAALIKFTSDCGTGKKLIMTKDSFGNAFIPFLLDHYSEVYVVDPRHVSKVFGDSFDLTDFVREHQIDDVLVMNYAFAAQEKSYLTKLESII</sequence>
<keyword evidence="2" id="KW-0812">Transmembrane</keyword>
<evidence type="ECO:0000256" key="2">
    <source>
        <dbReference type="SAM" id="Phobius"/>
    </source>
</evidence>
<keyword evidence="4" id="KW-1185">Reference proteome</keyword>
<dbReference type="Proteomes" id="UP001489509">
    <property type="component" value="Unassembled WGS sequence"/>
</dbReference>
<comment type="caution">
    <text evidence="3">The sequence shown here is derived from an EMBL/GenBank/DDBJ whole genome shotgun (WGS) entry which is preliminary data.</text>
</comment>
<keyword evidence="2" id="KW-0472">Membrane</keyword>
<reference evidence="3 4" key="1">
    <citation type="submission" date="2024-03" db="EMBL/GenBank/DDBJ databases">
        <title>Human intestinal bacterial collection.</title>
        <authorList>
            <person name="Pauvert C."/>
            <person name="Hitch T.C.A."/>
            <person name="Clavel T."/>
        </authorList>
    </citation>
    <scope>NUCLEOTIDE SEQUENCE [LARGE SCALE GENOMIC DNA]</scope>
    <source>
        <strain evidence="3 4">CLA-JM-H44</strain>
    </source>
</reference>
<dbReference type="EMBL" id="JBBMFD010000002">
    <property type="protein sequence ID" value="MEQ2439747.1"/>
    <property type="molecule type" value="Genomic_DNA"/>
</dbReference>
<proteinExistence type="predicted"/>
<feature type="transmembrane region" description="Helical" evidence="2">
    <location>
        <begin position="21"/>
        <end position="39"/>
    </location>
</feature>